<dbReference type="InterPro" id="IPR001518">
    <property type="entry name" value="Arginosuc_synth"/>
</dbReference>
<proteinExistence type="predicted"/>
<dbReference type="GO" id="GO:0005737">
    <property type="term" value="C:cytoplasm"/>
    <property type="evidence" value="ECO:0007669"/>
    <property type="project" value="TreeGrafter"/>
</dbReference>
<dbReference type="AlphaFoldDB" id="A0A937I6J9"/>
<keyword evidence="4 10" id="KW-0436">Ligase</keyword>
<dbReference type="InterPro" id="IPR018223">
    <property type="entry name" value="Arginosuc_synth_CS"/>
</dbReference>
<dbReference type="GO" id="GO:0000053">
    <property type="term" value="P:argininosuccinate metabolic process"/>
    <property type="evidence" value="ECO:0007669"/>
    <property type="project" value="TreeGrafter"/>
</dbReference>
<evidence type="ECO:0000259" key="9">
    <source>
        <dbReference type="Pfam" id="PF20979"/>
    </source>
</evidence>
<feature type="domain" description="Arginosuccinate synthase-like N-terminal" evidence="8">
    <location>
        <begin position="3"/>
        <end position="150"/>
    </location>
</feature>
<evidence type="ECO:0000256" key="2">
    <source>
        <dbReference type="ARBA" id="ARBA00012286"/>
    </source>
</evidence>
<dbReference type="GO" id="GO:0006526">
    <property type="term" value="P:L-arginine biosynthetic process"/>
    <property type="evidence" value="ECO:0007669"/>
    <property type="project" value="UniProtKB-KW"/>
</dbReference>
<organism evidence="10 11">
    <name type="scientific">SAR86 cluster bacterium</name>
    <dbReference type="NCBI Taxonomy" id="2030880"/>
    <lineage>
        <taxon>Bacteria</taxon>
        <taxon>Pseudomonadati</taxon>
        <taxon>Pseudomonadota</taxon>
        <taxon>Gammaproteobacteria</taxon>
        <taxon>SAR86 cluster</taxon>
    </lineage>
</organism>
<dbReference type="Gene3D" id="3.40.50.620">
    <property type="entry name" value="HUPs"/>
    <property type="match status" value="1"/>
</dbReference>
<dbReference type="SUPFAM" id="SSF69864">
    <property type="entry name" value="Argininosuccinate synthetase, C-terminal domain"/>
    <property type="match status" value="1"/>
</dbReference>
<keyword evidence="3" id="KW-0055">Arginine biosynthesis</keyword>
<evidence type="ECO:0000256" key="5">
    <source>
        <dbReference type="ARBA" id="ARBA00022605"/>
    </source>
</evidence>
<evidence type="ECO:0000256" key="4">
    <source>
        <dbReference type="ARBA" id="ARBA00022598"/>
    </source>
</evidence>
<dbReference type="Proteomes" id="UP000711391">
    <property type="component" value="Unassembled WGS sequence"/>
</dbReference>
<dbReference type="Gene3D" id="3.90.1260.10">
    <property type="entry name" value="Argininosuccinate synthetase, chain A, domain 2"/>
    <property type="match status" value="1"/>
</dbReference>
<dbReference type="InterPro" id="IPR024074">
    <property type="entry name" value="AS_cat/multimer_dom_body"/>
</dbReference>
<dbReference type="PROSITE" id="PS00564">
    <property type="entry name" value="ARGININOSUCCIN_SYN_1"/>
    <property type="match status" value="1"/>
</dbReference>
<evidence type="ECO:0000313" key="10">
    <source>
        <dbReference type="EMBL" id="MBL6817812.1"/>
    </source>
</evidence>
<evidence type="ECO:0000256" key="1">
    <source>
        <dbReference type="ARBA" id="ARBA00004967"/>
    </source>
</evidence>
<sequence>MKKIVLAFSGGLDTSFCVPYLIDQGFEVHTIFVNSGGTPLNEEKKISKRAYELGAKKHTNVNIETNLWSQIVKPLIWSGSLYQDKYPALCSDRYLIVSEAIKLCKKLNTKYISHGCTGMGNDQVRFDLSIQAFGNYKTITPIREIQNKVTDVRGYEQEYLKKKGFKVSSLHSKYSINENLMGATVSGSEIDEWKEPSKESYILCNTPDKYPSNTKKVEIEFSKGEAKKINGKLIKGPDFLRMLNKIGGKYGIGRELFAGDTIIGIKGRFLFESPGISILQRAHRALEESIFTDKQNAFKPLVGKRWVELIYGGFYFDPLTKNLENFLEDIQKPVNGKVTVLLSPGKVEAVSVEAKKILISNDAIYAQSASWGVEESAGFIKLLGKSTSTWTEINK</sequence>
<evidence type="ECO:0000256" key="7">
    <source>
        <dbReference type="ARBA" id="ARBA00022840"/>
    </source>
</evidence>
<dbReference type="PANTHER" id="PTHR11587:SF2">
    <property type="entry name" value="ARGININOSUCCINATE SYNTHASE"/>
    <property type="match status" value="1"/>
</dbReference>
<dbReference type="InterPro" id="IPR014729">
    <property type="entry name" value="Rossmann-like_a/b/a_fold"/>
</dbReference>
<protein>
    <recommendedName>
        <fullName evidence="2">argininosuccinate synthase</fullName>
        <ecNumber evidence="2">6.3.4.5</ecNumber>
    </recommendedName>
</protein>
<dbReference type="SUPFAM" id="SSF52402">
    <property type="entry name" value="Adenine nucleotide alpha hydrolases-like"/>
    <property type="match status" value="1"/>
</dbReference>
<evidence type="ECO:0000256" key="3">
    <source>
        <dbReference type="ARBA" id="ARBA00022571"/>
    </source>
</evidence>
<keyword evidence="5" id="KW-0028">Amino-acid biosynthesis</keyword>
<dbReference type="EC" id="6.3.4.5" evidence="2"/>
<name>A0A937I6J9_9GAMM</name>
<dbReference type="InterPro" id="IPR048268">
    <property type="entry name" value="Arginosuc_syn_C"/>
</dbReference>
<reference evidence="10" key="1">
    <citation type="submission" date="2020-10" db="EMBL/GenBank/DDBJ databases">
        <title>Microbiome of the Black Sea water column analyzed by genome centric metagenomics.</title>
        <authorList>
            <person name="Cabello-Yeves P.J."/>
            <person name="Callieri C."/>
            <person name="Picazo A."/>
            <person name="Mehrshad M."/>
            <person name="Haro-Moreno J.M."/>
            <person name="Roda-Garcia J."/>
            <person name="Dzembekova N."/>
            <person name="Slabakova V."/>
            <person name="Slabakova N."/>
            <person name="Moncheva S."/>
            <person name="Rodriguez-Valera F."/>
        </authorList>
    </citation>
    <scope>NUCLEOTIDE SEQUENCE</scope>
    <source>
        <strain evidence="10">BS307-5m-G50</strain>
    </source>
</reference>
<evidence type="ECO:0000259" key="8">
    <source>
        <dbReference type="Pfam" id="PF00764"/>
    </source>
</evidence>
<keyword evidence="7" id="KW-0067">ATP-binding</keyword>
<dbReference type="GO" id="GO:0004055">
    <property type="term" value="F:argininosuccinate synthase activity"/>
    <property type="evidence" value="ECO:0007669"/>
    <property type="project" value="UniProtKB-EC"/>
</dbReference>
<accession>A0A937I6J9</accession>
<dbReference type="GO" id="GO:0005524">
    <property type="term" value="F:ATP binding"/>
    <property type="evidence" value="ECO:0007669"/>
    <property type="project" value="UniProtKB-KW"/>
</dbReference>
<dbReference type="InterPro" id="IPR048267">
    <property type="entry name" value="Arginosuc_syn_N"/>
</dbReference>
<dbReference type="GO" id="GO:0000050">
    <property type="term" value="P:urea cycle"/>
    <property type="evidence" value="ECO:0007669"/>
    <property type="project" value="TreeGrafter"/>
</dbReference>
<dbReference type="NCBIfam" id="TIGR00032">
    <property type="entry name" value="argG"/>
    <property type="match status" value="1"/>
</dbReference>
<comment type="caution">
    <text evidence="10">The sequence shown here is derived from an EMBL/GenBank/DDBJ whole genome shotgun (WGS) entry which is preliminary data.</text>
</comment>
<dbReference type="EMBL" id="JADHQD010000001">
    <property type="protein sequence ID" value="MBL6817812.1"/>
    <property type="molecule type" value="Genomic_DNA"/>
</dbReference>
<dbReference type="PANTHER" id="PTHR11587">
    <property type="entry name" value="ARGININOSUCCINATE SYNTHASE"/>
    <property type="match status" value="1"/>
</dbReference>
<feature type="domain" description="Arginosuccinate synthase C-terminal" evidence="9">
    <location>
        <begin position="174"/>
        <end position="386"/>
    </location>
</feature>
<dbReference type="Pfam" id="PF20979">
    <property type="entry name" value="Arginosuc_syn_C"/>
    <property type="match status" value="1"/>
</dbReference>
<evidence type="ECO:0000256" key="6">
    <source>
        <dbReference type="ARBA" id="ARBA00022741"/>
    </source>
</evidence>
<comment type="pathway">
    <text evidence="1">Amino-acid biosynthesis; L-arginine biosynthesis; L-arginine from L-ornithine and carbamoyl phosphate: step 2/3.</text>
</comment>
<keyword evidence="6" id="KW-0547">Nucleotide-binding</keyword>
<dbReference type="PROSITE" id="PS00565">
    <property type="entry name" value="ARGININOSUCCIN_SYN_2"/>
    <property type="match status" value="1"/>
</dbReference>
<evidence type="ECO:0000313" key="11">
    <source>
        <dbReference type="Proteomes" id="UP000711391"/>
    </source>
</evidence>
<dbReference type="Pfam" id="PF00764">
    <property type="entry name" value="Arginosuc_synth"/>
    <property type="match status" value="1"/>
</dbReference>
<gene>
    <name evidence="10" type="primary">argG</name>
    <name evidence="10" type="ORF">ISQ64_00200</name>
</gene>